<dbReference type="Pfam" id="PF00078">
    <property type="entry name" value="RVT_1"/>
    <property type="match status" value="1"/>
</dbReference>
<feature type="domain" description="Reverse transcriptase" evidence="8">
    <location>
        <begin position="224"/>
        <end position="402"/>
    </location>
</feature>
<evidence type="ECO:0000256" key="6">
    <source>
        <dbReference type="ARBA" id="ARBA00022918"/>
    </source>
</evidence>
<dbReference type="PANTHER" id="PTHR35046">
    <property type="entry name" value="ZINC KNUCKLE (CCHC-TYPE) FAMILY PROTEIN"/>
    <property type="match status" value="1"/>
</dbReference>
<dbReference type="Gene3D" id="3.30.70.270">
    <property type="match status" value="2"/>
</dbReference>
<name>A0A1R3H0F3_COCAP</name>
<gene>
    <name evidence="9" type="ORF">CCACVL1_22317</name>
</gene>
<evidence type="ECO:0000256" key="5">
    <source>
        <dbReference type="ARBA" id="ARBA00022801"/>
    </source>
</evidence>
<dbReference type="PANTHER" id="PTHR35046:SF9">
    <property type="entry name" value="RNA-DIRECTED DNA POLYMERASE"/>
    <property type="match status" value="1"/>
</dbReference>
<dbReference type="EMBL" id="AWWV01012883">
    <property type="protein sequence ID" value="OMO63736.1"/>
    <property type="molecule type" value="Genomic_DNA"/>
</dbReference>
<keyword evidence="10" id="KW-1185">Reference proteome</keyword>
<evidence type="ECO:0000256" key="4">
    <source>
        <dbReference type="ARBA" id="ARBA00022759"/>
    </source>
</evidence>
<feature type="chain" id="PRO_5013317582" evidence="7">
    <location>
        <begin position="21"/>
        <end position="727"/>
    </location>
</feature>
<dbReference type="Gramene" id="OMO63736">
    <property type="protein sequence ID" value="OMO63736"/>
    <property type="gene ID" value="CCACVL1_22317"/>
</dbReference>
<evidence type="ECO:0000256" key="1">
    <source>
        <dbReference type="ARBA" id="ARBA00022679"/>
    </source>
</evidence>
<keyword evidence="6 9" id="KW-0695">RNA-directed DNA polymerase</keyword>
<dbReference type="InterPro" id="IPR043128">
    <property type="entry name" value="Rev_trsase/Diguanyl_cyclase"/>
</dbReference>
<dbReference type="SUPFAM" id="SSF56672">
    <property type="entry name" value="DNA/RNA polymerases"/>
    <property type="match status" value="1"/>
</dbReference>
<dbReference type="InterPro" id="IPR000477">
    <property type="entry name" value="RT_dom"/>
</dbReference>
<evidence type="ECO:0000256" key="7">
    <source>
        <dbReference type="SAM" id="SignalP"/>
    </source>
</evidence>
<dbReference type="GO" id="GO:0004519">
    <property type="term" value="F:endonuclease activity"/>
    <property type="evidence" value="ECO:0007669"/>
    <property type="project" value="UniProtKB-KW"/>
</dbReference>
<comment type="caution">
    <text evidence="9">The sequence shown here is derived from an EMBL/GenBank/DDBJ whole genome shotgun (WGS) entry which is preliminary data.</text>
</comment>
<dbReference type="GO" id="GO:0016787">
    <property type="term" value="F:hydrolase activity"/>
    <property type="evidence" value="ECO:0007669"/>
    <property type="project" value="UniProtKB-KW"/>
</dbReference>
<dbReference type="Proteomes" id="UP000188268">
    <property type="component" value="Unassembled WGS sequence"/>
</dbReference>
<dbReference type="PROSITE" id="PS50878">
    <property type="entry name" value="RT_POL"/>
    <property type="match status" value="1"/>
</dbReference>
<protein>
    <submittedName>
        <fullName evidence="9">Reverse transcriptase</fullName>
    </submittedName>
</protein>
<keyword evidence="2" id="KW-0548">Nucleotidyltransferase</keyword>
<dbReference type="GO" id="GO:0003964">
    <property type="term" value="F:RNA-directed DNA polymerase activity"/>
    <property type="evidence" value="ECO:0007669"/>
    <property type="project" value="UniProtKB-KW"/>
</dbReference>
<proteinExistence type="predicted"/>
<dbReference type="AlphaFoldDB" id="A0A1R3H0F3"/>
<accession>A0A1R3H0F3</accession>
<dbReference type="CDD" id="cd01647">
    <property type="entry name" value="RT_LTR"/>
    <property type="match status" value="1"/>
</dbReference>
<organism evidence="9 10">
    <name type="scientific">Corchorus capsularis</name>
    <name type="common">Jute</name>
    <dbReference type="NCBI Taxonomy" id="210143"/>
    <lineage>
        <taxon>Eukaryota</taxon>
        <taxon>Viridiplantae</taxon>
        <taxon>Streptophyta</taxon>
        <taxon>Embryophyta</taxon>
        <taxon>Tracheophyta</taxon>
        <taxon>Spermatophyta</taxon>
        <taxon>Magnoliopsida</taxon>
        <taxon>eudicotyledons</taxon>
        <taxon>Gunneridae</taxon>
        <taxon>Pentapetalae</taxon>
        <taxon>rosids</taxon>
        <taxon>malvids</taxon>
        <taxon>Malvales</taxon>
        <taxon>Malvaceae</taxon>
        <taxon>Grewioideae</taxon>
        <taxon>Apeibeae</taxon>
        <taxon>Corchorus</taxon>
    </lineage>
</organism>
<keyword evidence="1" id="KW-0808">Transferase</keyword>
<reference evidence="9 10" key="1">
    <citation type="submission" date="2013-09" db="EMBL/GenBank/DDBJ databases">
        <title>Corchorus capsularis genome sequencing.</title>
        <authorList>
            <person name="Alam M."/>
            <person name="Haque M.S."/>
            <person name="Islam M.S."/>
            <person name="Emdad E.M."/>
            <person name="Islam M.M."/>
            <person name="Ahmed B."/>
            <person name="Halim A."/>
            <person name="Hossen Q.M.M."/>
            <person name="Hossain M.Z."/>
            <person name="Ahmed R."/>
            <person name="Khan M.M."/>
            <person name="Islam R."/>
            <person name="Rashid M.M."/>
            <person name="Khan S.A."/>
            <person name="Rahman M.S."/>
            <person name="Alam M."/>
        </authorList>
    </citation>
    <scope>NUCLEOTIDE SEQUENCE [LARGE SCALE GENOMIC DNA]</scope>
    <source>
        <strain evidence="10">cv. CVL-1</strain>
        <tissue evidence="9">Whole seedling</tissue>
    </source>
</reference>
<evidence type="ECO:0000313" key="9">
    <source>
        <dbReference type="EMBL" id="OMO63736.1"/>
    </source>
</evidence>
<evidence type="ECO:0000313" key="10">
    <source>
        <dbReference type="Proteomes" id="UP000188268"/>
    </source>
</evidence>
<keyword evidence="5" id="KW-0378">Hydrolase</keyword>
<feature type="signal peptide" evidence="7">
    <location>
        <begin position="1"/>
        <end position="20"/>
    </location>
</feature>
<keyword evidence="3" id="KW-0540">Nuclease</keyword>
<dbReference type="STRING" id="210143.A0A1R3H0F3"/>
<dbReference type="Pfam" id="PF17917">
    <property type="entry name" value="RT_RNaseH"/>
    <property type="match status" value="1"/>
</dbReference>
<keyword evidence="7" id="KW-0732">Signal</keyword>
<sequence>MQRTLHWFDLIGLGIGGMVGAEVYKEDVLLGRPSQYDNKVHHDGETNKYSFMCGKHPITLILLSPQEALKDQLKVRDEFARLELQFRVKEKAKSDSSSMCCVESKSVFIDKHASCKKVVKECMLATKSEIKDALNDNSVLILLLLKKPLVSTNHLEKDLPSNIVSLLSDYVDVFPEEIPSGLPPIRGFGHQIDFIPGAQIPNKPTYRINPEETKELEKQVGELLQKGFVRESLSPCAVPVLLVPKKDGTWRMCVDCRAINNITVKYRHPIPKLDDMLDELHGACLFSKIDLKSGYHQIRMKEGAEWKTSKTKLGLYEWLVMPFGLTNAPSTFMRLMNHVLRAYIGKFVVVYFDDILVYSRNLEDHIEHLCCVLDVLRVEKLYANLKKCTFCTNKLVFLGFMDSAQGIEVDEEKSKAIKDWPTPTNVGQVRSFHGLAGFYRRVVRFLRALQTWQHYLWPKEFVIHTGHESLKYLRGQQKLNKRHAKWSEFIESFPYVVRYKQGKKNVVADALSGRYVLLFKLDSKFLGFEFTKELYASDVYFGEIFKTCENSGFGKYYKHDVLLFKESRLCVPSCSLHYVFVRETDAPKAYHGENDAPRTYYGLEDGYREQGMDVQGLQESMKMHGDYRDIDNNVSSTKKMPFNPLKMPISPMTRARAKRFKDALMGLVQTHLEDLKTIEFQLKNFGDDLGKKLQINYKFITLLAIDSRWPDSHHGMSPLSLVIFVWA</sequence>
<dbReference type="Gene3D" id="3.10.10.10">
    <property type="entry name" value="HIV Type 1 Reverse Transcriptase, subunit A, domain 1"/>
    <property type="match status" value="1"/>
</dbReference>
<dbReference type="InterPro" id="IPR041373">
    <property type="entry name" value="RT_RNaseH"/>
</dbReference>
<keyword evidence="4" id="KW-0255">Endonuclease</keyword>
<dbReference type="InterPro" id="IPR043502">
    <property type="entry name" value="DNA/RNA_pol_sf"/>
</dbReference>
<evidence type="ECO:0000256" key="2">
    <source>
        <dbReference type="ARBA" id="ARBA00022695"/>
    </source>
</evidence>
<evidence type="ECO:0000256" key="3">
    <source>
        <dbReference type="ARBA" id="ARBA00022722"/>
    </source>
</evidence>
<evidence type="ECO:0000259" key="8">
    <source>
        <dbReference type="PROSITE" id="PS50878"/>
    </source>
</evidence>
<dbReference type="OrthoDB" id="407598at2759"/>